<evidence type="ECO:0000313" key="10">
    <source>
        <dbReference type="EMBL" id="CAG8433334.1"/>
    </source>
</evidence>
<dbReference type="Pfam" id="PF01926">
    <property type="entry name" value="MMR_HSR1"/>
    <property type="match status" value="1"/>
</dbReference>
<dbReference type="InterPro" id="IPR027417">
    <property type="entry name" value="P-loop_NTPase"/>
</dbReference>
<evidence type="ECO:0000259" key="9">
    <source>
        <dbReference type="Pfam" id="PF12631"/>
    </source>
</evidence>
<evidence type="ECO:0000256" key="5">
    <source>
        <dbReference type="ARBA" id="ARBA00023134"/>
    </source>
</evidence>
<evidence type="ECO:0000259" key="8">
    <source>
        <dbReference type="Pfam" id="PF10396"/>
    </source>
</evidence>
<dbReference type="EMBL" id="CAJVPL010000004">
    <property type="protein sequence ID" value="CAG8433334.1"/>
    <property type="molecule type" value="Genomic_DNA"/>
</dbReference>
<dbReference type="FunFam" id="3.30.1360.120:FF:000007">
    <property type="entry name" value="tRNA modification GTPase GTPBP3, mitochondrial"/>
    <property type="match status" value="1"/>
</dbReference>
<dbReference type="InterPro" id="IPR027368">
    <property type="entry name" value="MnmE_dom2"/>
</dbReference>
<evidence type="ECO:0000256" key="1">
    <source>
        <dbReference type="ARBA" id="ARBA00004173"/>
    </source>
</evidence>
<keyword evidence="5" id="KW-0342">GTP-binding</keyword>
<dbReference type="GO" id="GO:0005739">
    <property type="term" value="C:mitochondrion"/>
    <property type="evidence" value="ECO:0007669"/>
    <property type="project" value="UniProtKB-SubCell"/>
</dbReference>
<keyword evidence="11" id="KW-1185">Reference proteome</keyword>
<dbReference type="InterPro" id="IPR006073">
    <property type="entry name" value="GTP-bd"/>
</dbReference>
<evidence type="ECO:0000259" key="7">
    <source>
        <dbReference type="Pfam" id="PF01926"/>
    </source>
</evidence>
<dbReference type="GO" id="GO:0003924">
    <property type="term" value="F:GTPase activity"/>
    <property type="evidence" value="ECO:0007669"/>
    <property type="project" value="InterPro"/>
</dbReference>
<dbReference type="OrthoDB" id="188276at2759"/>
<dbReference type="AlphaFoldDB" id="A0A9N8YI51"/>
<dbReference type="InterPro" id="IPR027266">
    <property type="entry name" value="TrmE/GcvT-like"/>
</dbReference>
<dbReference type="PANTHER" id="PTHR42714">
    <property type="entry name" value="TRNA MODIFICATION GTPASE GTPBP3"/>
    <property type="match status" value="1"/>
</dbReference>
<sequence length="598" mass="67886">MIFKYFFRSFYIRSGLFSNASRKISTLLPSQTSNTIFALSSAQGKAGVAIIRVSGPKASEAVNRFSLKNAKFPKPRVATPRSILHPITREVLDYGLVLWFPGEDVVEFHIHGGNAVIRGILDALSSLKEFRHAERGEFTRRAFDNDKLDLTEIEGIADLINAETEMQRRQALRQAQGRLRNLYETWRQQLIENMALVEAVIDFGEEENIEDGVLDRVRRNIHNLVKIMSDHINDNRRGEILRDGIHVTIMGPPNAGKSSFLNYLAQRQAAIVSPIPGTTRDIVDVFLNIGGYPIVIGDTAGLRKSDDVIEIEGIKRAKDRIMTADIKICILSLPEILNNNEKENFNMSFKAFDEPIIKNSIDKDTLLILNKKDLVNNENHHEMIMIPQLEQNIRELFGTNPAWEVSCVTGEGMQEFLTGFLDLIKDKFDSTFTQTALITQSRHRQLVSECIHYLENFSNADDVVLAAEELRYAVNCVGKITGRVDVEEILEITNLINRLSFKPMPDRSDFTYYGNNNVSSTWIKNTWSGYQYQTPVILPSQNALDWELPFHLQNKKNAPSPSKPRKSFDPTAPLLPSKSDRPNYCQDHASHLKLMKQQ</sequence>
<organism evidence="10 11">
    <name type="scientific">Ambispora gerdemannii</name>
    <dbReference type="NCBI Taxonomy" id="144530"/>
    <lineage>
        <taxon>Eukaryota</taxon>
        <taxon>Fungi</taxon>
        <taxon>Fungi incertae sedis</taxon>
        <taxon>Mucoromycota</taxon>
        <taxon>Glomeromycotina</taxon>
        <taxon>Glomeromycetes</taxon>
        <taxon>Archaeosporales</taxon>
        <taxon>Ambisporaceae</taxon>
        <taxon>Ambispora</taxon>
    </lineage>
</organism>
<comment type="similarity">
    <text evidence="2">Belongs to the TRAFAC class TrmE-Era-EngA-EngB-Septin-like GTPase superfamily. TrmE GTPase family.</text>
</comment>
<evidence type="ECO:0000256" key="4">
    <source>
        <dbReference type="ARBA" id="ARBA00022741"/>
    </source>
</evidence>
<dbReference type="CDD" id="cd14858">
    <property type="entry name" value="TrmE_N"/>
    <property type="match status" value="1"/>
</dbReference>
<name>A0A9N8YI51_9GLOM</name>
<evidence type="ECO:0000256" key="6">
    <source>
        <dbReference type="SAM" id="MobiDB-lite"/>
    </source>
</evidence>
<dbReference type="Gene3D" id="3.30.1360.120">
    <property type="entry name" value="Probable tRNA modification gtpase trme, domain 1"/>
    <property type="match status" value="1"/>
</dbReference>
<keyword evidence="4" id="KW-0547">Nucleotide-binding</keyword>
<dbReference type="SUPFAM" id="SSF52540">
    <property type="entry name" value="P-loop containing nucleoside triphosphate hydrolases"/>
    <property type="match status" value="1"/>
</dbReference>
<feature type="domain" description="GTP-binding protein TrmE N-terminal" evidence="8">
    <location>
        <begin position="35"/>
        <end position="147"/>
    </location>
</feature>
<dbReference type="HAMAP" id="MF_00379">
    <property type="entry name" value="GTPase_MnmE"/>
    <property type="match status" value="1"/>
</dbReference>
<dbReference type="NCBIfam" id="TIGR00231">
    <property type="entry name" value="small_GTP"/>
    <property type="match status" value="1"/>
</dbReference>
<dbReference type="InterPro" id="IPR018948">
    <property type="entry name" value="GTP-bd_TrmE_N"/>
</dbReference>
<dbReference type="NCBIfam" id="NF003661">
    <property type="entry name" value="PRK05291.1-3"/>
    <property type="match status" value="1"/>
</dbReference>
<dbReference type="GO" id="GO:0030488">
    <property type="term" value="P:tRNA methylation"/>
    <property type="evidence" value="ECO:0007669"/>
    <property type="project" value="TreeGrafter"/>
</dbReference>
<dbReference type="GO" id="GO:0002098">
    <property type="term" value="P:tRNA wobble uridine modification"/>
    <property type="evidence" value="ECO:0007669"/>
    <property type="project" value="TreeGrafter"/>
</dbReference>
<evidence type="ECO:0000256" key="2">
    <source>
        <dbReference type="ARBA" id="ARBA00011043"/>
    </source>
</evidence>
<comment type="subcellular location">
    <subcellularLocation>
        <location evidence="1">Mitochondrion</location>
    </subcellularLocation>
</comment>
<feature type="region of interest" description="Disordered" evidence="6">
    <location>
        <begin position="555"/>
        <end position="598"/>
    </location>
</feature>
<proteinExistence type="inferred from homology"/>
<feature type="domain" description="G" evidence="7">
    <location>
        <begin position="247"/>
        <end position="371"/>
    </location>
</feature>
<accession>A0A9N8YI51</accession>
<dbReference type="SUPFAM" id="SSF116878">
    <property type="entry name" value="TrmE connector domain"/>
    <property type="match status" value="1"/>
</dbReference>
<dbReference type="InterPro" id="IPR005225">
    <property type="entry name" value="Small_GTP-bd"/>
</dbReference>
<dbReference type="Pfam" id="PF10396">
    <property type="entry name" value="TrmE_N"/>
    <property type="match status" value="1"/>
</dbReference>
<evidence type="ECO:0000313" key="11">
    <source>
        <dbReference type="Proteomes" id="UP000789831"/>
    </source>
</evidence>
<comment type="caution">
    <text evidence="10">The sequence shown here is derived from an EMBL/GenBank/DDBJ whole genome shotgun (WGS) entry which is preliminary data.</text>
</comment>
<gene>
    <name evidence="10" type="ORF">AGERDE_LOCUS104</name>
</gene>
<dbReference type="Gene3D" id="3.40.50.300">
    <property type="entry name" value="P-loop containing nucleotide triphosphate hydrolases"/>
    <property type="match status" value="1"/>
</dbReference>
<keyword evidence="3" id="KW-0819">tRNA processing</keyword>
<dbReference type="GO" id="GO:0005525">
    <property type="term" value="F:GTP binding"/>
    <property type="evidence" value="ECO:0007669"/>
    <property type="project" value="UniProtKB-KW"/>
</dbReference>
<dbReference type="PANTHER" id="PTHR42714:SF2">
    <property type="entry name" value="TRNA MODIFICATION GTPASE GTPBP3, MITOCHONDRIAL"/>
    <property type="match status" value="1"/>
</dbReference>
<reference evidence="10" key="1">
    <citation type="submission" date="2021-06" db="EMBL/GenBank/DDBJ databases">
        <authorList>
            <person name="Kallberg Y."/>
            <person name="Tangrot J."/>
            <person name="Rosling A."/>
        </authorList>
    </citation>
    <scope>NUCLEOTIDE SEQUENCE</scope>
    <source>
        <strain evidence="10">MT106</strain>
    </source>
</reference>
<dbReference type="InterPro" id="IPR025867">
    <property type="entry name" value="MnmE_helical"/>
</dbReference>
<protein>
    <submittedName>
        <fullName evidence="10">13065_t:CDS:1</fullName>
    </submittedName>
</protein>
<dbReference type="CDD" id="cd04164">
    <property type="entry name" value="trmE"/>
    <property type="match status" value="1"/>
</dbReference>
<evidence type="ECO:0000256" key="3">
    <source>
        <dbReference type="ARBA" id="ARBA00022694"/>
    </source>
</evidence>
<dbReference type="Pfam" id="PF12631">
    <property type="entry name" value="MnmE_helical"/>
    <property type="match status" value="1"/>
</dbReference>
<dbReference type="InterPro" id="IPR031168">
    <property type="entry name" value="G_TrmE"/>
</dbReference>
<dbReference type="Proteomes" id="UP000789831">
    <property type="component" value="Unassembled WGS sequence"/>
</dbReference>
<feature type="domain" description="MnmE helical" evidence="9">
    <location>
        <begin position="150"/>
        <end position="491"/>
    </location>
</feature>
<dbReference type="Gene3D" id="1.20.120.430">
    <property type="entry name" value="tRNA modification GTPase MnmE domain 2"/>
    <property type="match status" value="1"/>
</dbReference>
<dbReference type="InterPro" id="IPR004520">
    <property type="entry name" value="GTPase_MnmE"/>
</dbReference>